<keyword evidence="6" id="KW-1185">Reference proteome</keyword>
<keyword evidence="1" id="KW-0727">SH2 domain</keyword>
<feature type="compositionally biased region" description="Polar residues" evidence="2">
    <location>
        <begin position="111"/>
        <end position="120"/>
    </location>
</feature>
<evidence type="ECO:0000256" key="2">
    <source>
        <dbReference type="SAM" id="MobiDB-lite"/>
    </source>
</evidence>
<dbReference type="CDD" id="cd00063">
    <property type="entry name" value="FN3"/>
    <property type="match status" value="1"/>
</dbReference>
<dbReference type="InterPro" id="IPR036116">
    <property type="entry name" value="FN3_sf"/>
</dbReference>
<dbReference type="InterPro" id="IPR013783">
    <property type="entry name" value="Ig-like_fold"/>
</dbReference>
<dbReference type="Gene3D" id="3.30.505.10">
    <property type="entry name" value="SH2 domain"/>
    <property type="match status" value="1"/>
</dbReference>
<sequence>MADNRDEDDDFLDLCEENSSPLADPGVITLPKVNLDVYDVSSSPLPDPMAKISSVKNEDLCISISTCSDPDGSSLEDYSDIELEDSISSISPKKKSTIVQESFGKKDCNAAASSPGASESQTEKKLSSKYVQVISDESDVEKTEIGNVKKIPFEQSNSSKEQNIIIKSIGTDSSLNRDKVKGMSQWPTEENKTKTKSLIKRKPVKDDGGIINDVSPSKKLKPTEDKPKDEMDSVLDNVQREDNNSVWNKSTKEVIIKAAIHLKEMFPDLGAGQIGDKIKAVNNGTMSEQELIERVVEGICGNHGNTTSEDIQIAIANPKIQIPQNTSTQYEPVHKAKNQLSNSSKGKALLKRVVHKTEDMDIDMDFDVERSYDGLLSASPVARPEVIEIETNRIKLRWKHVDTSAFPTNDLHIRYVVEIQAPPAREWTTLSRNIAGTVYVVSNLKPEQDYQFRVRASSRFGELSEPSPVAVFSRNIGKPSSVTDDKPEWCKAVDDNSSFSIINSYDQFPWFHGYLTRCEAENLLRYSSGRNGSFLVRKTDIGVKIIGVLYEGSVQHYKISQDTNGKLFIFRDKKFSTLPDLINHYSICNEELVTSLQHCVPKVQENFTQPKEPQSIATKNETISKPVDSTKEEVSSSTMMCEACQSLTTCDKIVQCCDGHLNCNNCVEKVVKKVLSHGSEETNITCCYNECFECNSYIPESQAKKVLPSLIFELLEDKINIKASETIEKMTDLYSCPFCQYKVVIEGDLKKFDCPQCKSSTCRYCGKKWESSDHGGCTLNTFMANSDMDITSTWCTLPEGYKDFRAVPLDTGQQKEHMIEDIGKDNINEQHLFHGTDTSAVGGICRDGLDWRMCGLNGTAFGQGTYFAAESSYSERYCNIGKVRNIKTAVHRGFTLGSANQRPSFGGNNAIPLPYTQGFPSGLYSPMTIRLNSNQNQGFGFGTTATNSNVSGFFGGTPNIQTSGSNFAQGPFNLSQNIGFAQSQTQNNPTTQSPGFGFAPPPAASFGAANNYTLPVFNFGAHPVHFANAAVNNTGQEDSTTRQPEDIPIEEQFIKTTEQIYVSSTCFSWKAMSRKTWYA</sequence>
<dbReference type="CDD" id="cd20339">
    <property type="entry name" value="BRcat_RBR_RNF216"/>
    <property type="match status" value="1"/>
</dbReference>
<dbReference type="SUPFAM" id="SSF57850">
    <property type="entry name" value="RING/U-box"/>
    <property type="match status" value="1"/>
</dbReference>
<dbReference type="GO" id="GO:0004715">
    <property type="term" value="F:non-membrane spanning protein tyrosine kinase activity"/>
    <property type="evidence" value="ECO:0007669"/>
    <property type="project" value="UniProtKB-EC"/>
</dbReference>
<dbReference type="PROSITE" id="PS50001">
    <property type="entry name" value="SH2"/>
    <property type="match status" value="1"/>
</dbReference>
<dbReference type="InterPro" id="IPR003961">
    <property type="entry name" value="FN3_dom"/>
</dbReference>
<dbReference type="SMART" id="SM00252">
    <property type="entry name" value="SH2"/>
    <property type="match status" value="1"/>
</dbReference>
<gene>
    <name evidence="5" type="ORF">MCOR_29826</name>
</gene>
<evidence type="ECO:0000313" key="6">
    <source>
        <dbReference type="Proteomes" id="UP000507470"/>
    </source>
</evidence>
<dbReference type="Pfam" id="PF00017">
    <property type="entry name" value="SH2"/>
    <property type="match status" value="1"/>
</dbReference>
<dbReference type="Pfam" id="PF00644">
    <property type="entry name" value="PARP"/>
    <property type="match status" value="1"/>
</dbReference>
<dbReference type="EMBL" id="CACVKT020005429">
    <property type="protein sequence ID" value="CAC5395132.1"/>
    <property type="molecule type" value="Genomic_DNA"/>
</dbReference>
<dbReference type="GO" id="GO:1990404">
    <property type="term" value="F:NAD+-protein mono-ADP-ribosyltransferase activity"/>
    <property type="evidence" value="ECO:0007669"/>
    <property type="project" value="TreeGrafter"/>
</dbReference>
<dbReference type="Pfam" id="PF00041">
    <property type="entry name" value="fn3"/>
    <property type="match status" value="1"/>
</dbReference>
<dbReference type="GO" id="GO:0005634">
    <property type="term" value="C:nucleus"/>
    <property type="evidence" value="ECO:0007669"/>
    <property type="project" value="TreeGrafter"/>
</dbReference>
<dbReference type="OrthoDB" id="408612at2759"/>
<dbReference type="AlphaFoldDB" id="A0A6J8CIP7"/>
<dbReference type="InterPro" id="IPR047545">
    <property type="entry name" value="BRcat_RBR_RNF216"/>
</dbReference>
<dbReference type="SMART" id="SM00060">
    <property type="entry name" value="FN3"/>
    <property type="match status" value="1"/>
</dbReference>
<dbReference type="Proteomes" id="UP000507470">
    <property type="component" value="Unassembled WGS sequence"/>
</dbReference>
<proteinExistence type="predicted"/>
<protein>
    <submittedName>
        <fullName evidence="5">ABL1</fullName>
        <ecNumber evidence="5">2.7.10.2</ecNumber>
    </submittedName>
</protein>
<feature type="domain" description="SH2" evidence="3">
    <location>
        <begin position="510"/>
        <end position="600"/>
    </location>
</feature>
<evidence type="ECO:0000259" key="3">
    <source>
        <dbReference type="PROSITE" id="PS50001"/>
    </source>
</evidence>
<dbReference type="SUPFAM" id="SSF55550">
    <property type="entry name" value="SH2 domain"/>
    <property type="match status" value="1"/>
</dbReference>
<feature type="region of interest" description="Disordered" evidence="2">
    <location>
        <begin position="176"/>
        <end position="231"/>
    </location>
</feature>
<dbReference type="InterPro" id="IPR012317">
    <property type="entry name" value="Poly(ADP-ribose)pol_cat_dom"/>
</dbReference>
<feature type="region of interest" description="Disordered" evidence="2">
    <location>
        <begin position="107"/>
        <end position="128"/>
    </location>
</feature>
<reference evidence="5 6" key="1">
    <citation type="submission" date="2020-06" db="EMBL/GenBank/DDBJ databases">
        <authorList>
            <person name="Li R."/>
            <person name="Bekaert M."/>
        </authorList>
    </citation>
    <scope>NUCLEOTIDE SEQUENCE [LARGE SCALE GENOMIC DNA]</scope>
    <source>
        <strain evidence="6">wild</strain>
    </source>
</reference>
<dbReference type="Gene3D" id="2.60.40.10">
    <property type="entry name" value="Immunoglobulins"/>
    <property type="match status" value="1"/>
</dbReference>
<dbReference type="PANTHER" id="PTHR45740:SF2">
    <property type="entry name" value="POLY [ADP-RIBOSE] POLYMERASE"/>
    <property type="match status" value="1"/>
</dbReference>
<dbReference type="PRINTS" id="PR00401">
    <property type="entry name" value="SH2DOMAIN"/>
</dbReference>
<accession>A0A6J8CIP7</accession>
<dbReference type="PROSITE" id="PS50853">
    <property type="entry name" value="FN3"/>
    <property type="match status" value="1"/>
</dbReference>
<organism evidence="5 6">
    <name type="scientific">Mytilus coruscus</name>
    <name type="common">Sea mussel</name>
    <dbReference type="NCBI Taxonomy" id="42192"/>
    <lineage>
        <taxon>Eukaryota</taxon>
        <taxon>Metazoa</taxon>
        <taxon>Spiralia</taxon>
        <taxon>Lophotrochozoa</taxon>
        <taxon>Mollusca</taxon>
        <taxon>Bivalvia</taxon>
        <taxon>Autobranchia</taxon>
        <taxon>Pteriomorphia</taxon>
        <taxon>Mytilida</taxon>
        <taxon>Mytiloidea</taxon>
        <taxon>Mytilidae</taxon>
        <taxon>Mytilinae</taxon>
        <taxon>Mytilus</taxon>
    </lineage>
</organism>
<dbReference type="InterPro" id="IPR036860">
    <property type="entry name" value="SH2_dom_sf"/>
</dbReference>
<dbReference type="GO" id="GO:0003950">
    <property type="term" value="F:NAD+ poly-ADP-ribosyltransferase activity"/>
    <property type="evidence" value="ECO:0007669"/>
    <property type="project" value="InterPro"/>
</dbReference>
<dbReference type="InterPro" id="IPR051712">
    <property type="entry name" value="ARTD-AVP"/>
</dbReference>
<evidence type="ECO:0000313" key="5">
    <source>
        <dbReference type="EMBL" id="CAC5395132.1"/>
    </source>
</evidence>
<dbReference type="EC" id="2.7.10.2" evidence="5"/>
<evidence type="ECO:0000256" key="1">
    <source>
        <dbReference type="PROSITE-ProRule" id="PRU00191"/>
    </source>
</evidence>
<dbReference type="Gene3D" id="3.90.228.10">
    <property type="match status" value="1"/>
</dbReference>
<feature type="compositionally biased region" description="Basic and acidic residues" evidence="2">
    <location>
        <begin position="221"/>
        <end position="231"/>
    </location>
</feature>
<feature type="compositionally biased region" description="Basic residues" evidence="2">
    <location>
        <begin position="194"/>
        <end position="203"/>
    </location>
</feature>
<evidence type="ECO:0000259" key="4">
    <source>
        <dbReference type="PROSITE" id="PS50853"/>
    </source>
</evidence>
<dbReference type="PANTHER" id="PTHR45740">
    <property type="entry name" value="POLY [ADP-RIBOSE] POLYMERASE"/>
    <property type="match status" value="1"/>
</dbReference>
<feature type="domain" description="Fibronectin type-III" evidence="4">
    <location>
        <begin position="380"/>
        <end position="479"/>
    </location>
</feature>
<keyword evidence="5" id="KW-0808">Transferase</keyword>
<dbReference type="InterPro" id="IPR000980">
    <property type="entry name" value="SH2"/>
</dbReference>
<name>A0A6J8CIP7_MYTCO</name>
<dbReference type="SUPFAM" id="SSF56399">
    <property type="entry name" value="ADP-ribosylation"/>
    <property type="match status" value="1"/>
</dbReference>
<dbReference type="SUPFAM" id="SSF49265">
    <property type="entry name" value="Fibronectin type III"/>
    <property type="match status" value="1"/>
</dbReference>